<reference evidence="1 2" key="2">
    <citation type="journal article" date="2022" name="Mol. Ecol. Resour.">
        <title>The genomes of chicory, endive, great burdock and yacon provide insights into Asteraceae paleo-polyploidization history and plant inulin production.</title>
        <authorList>
            <person name="Fan W."/>
            <person name="Wang S."/>
            <person name="Wang H."/>
            <person name="Wang A."/>
            <person name="Jiang F."/>
            <person name="Liu H."/>
            <person name="Zhao H."/>
            <person name="Xu D."/>
            <person name="Zhang Y."/>
        </authorList>
    </citation>
    <scope>NUCLEOTIDE SEQUENCE [LARGE SCALE GENOMIC DNA]</scope>
    <source>
        <strain evidence="2">cv. Punajuju</strain>
        <tissue evidence="1">Leaves</tissue>
    </source>
</reference>
<dbReference type="EMBL" id="CM042012">
    <property type="protein sequence ID" value="KAI3751678.1"/>
    <property type="molecule type" value="Genomic_DNA"/>
</dbReference>
<accession>A0ACB9DZ22</accession>
<comment type="caution">
    <text evidence="1">The sequence shown here is derived from an EMBL/GenBank/DDBJ whole genome shotgun (WGS) entry which is preliminary data.</text>
</comment>
<evidence type="ECO:0000313" key="1">
    <source>
        <dbReference type="EMBL" id="KAI3751678.1"/>
    </source>
</evidence>
<dbReference type="Proteomes" id="UP001055811">
    <property type="component" value="Linkage Group LG04"/>
</dbReference>
<gene>
    <name evidence="1" type="ORF">L2E82_22769</name>
</gene>
<protein>
    <submittedName>
        <fullName evidence="1">Uncharacterized protein</fullName>
    </submittedName>
</protein>
<proteinExistence type="predicted"/>
<organism evidence="1 2">
    <name type="scientific">Cichorium intybus</name>
    <name type="common">Chicory</name>
    <dbReference type="NCBI Taxonomy" id="13427"/>
    <lineage>
        <taxon>Eukaryota</taxon>
        <taxon>Viridiplantae</taxon>
        <taxon>Streptophyta</taxon>
        <taxon>Embryophyta</taxon>
        <taxon>Tracheophyta</taxon>
        <taxon>Spermatophyta</taxon>
        <taxon>Magnoliopsida</taxon>
        <taxon>eudicotyledons</taxon>
        <taxon>Gunneridae</taxon>
        <taxon>Pentapetalae</taxon>
        <taxon>asterids</taxon>
        <taxon>campanulids</taxon>
        <taxon>Asterales</taxon>
        <taxon>Asteraceae</taxon>
        <taxon>Cichorioideae</taxon>
        <taxon>Cichorieae</taxon>
        <taxon>Cichoriinae</taxon>
        <taxon>Cichorium</taxon>
    </lineage>
</organism>
<reference evidence="2" key="1">
    <citation type="journal article" date="2022" name="Mol. Ecol. Resour.">
        <title>The genomes of chicory, endive, great burdock and yacon provide insights into Asteraceae palaeo-polyploidization history and plant inulin production.</title>
        <authorList>
            <person name="Fan W."/>
            <person name="Wang S."/>
            <person name="Wang H."/>
            <person name="Wang A."/>
            <person name="Jiang F."/>
            <person name="Liu H."/>
            <person name="Zhao H."/>
            <person name="Xu D."/>
            <person name="Zhang Y."/>
        </authorList>
    </citation>
    <scope>NUCLEOTIDE SEQUENCE [LARGE SCALE GENOMIC DNA]</scope>
    <source>
        <strain evidence="2">cv. Punajuju</strain>
    </source>
</reference>
<name>A0ACB9DZ22_CICIN</name>
<sequence>MFYSQFILAKKGPLGTIWIAAHLERKLRKNQVSDTDIGVSVDSILFPEMPIALRLSSHLLLGVVRIYSKKVSYLFDDCSEALLKVKNAFRANAVDLPPEESTAPYHAITLPETFDLDDFELPDNENLQSGFVDHHVGAKEQITLQDTMEGVVYTTSEFGRDERFGDGEASHLDLNEELVVEKAATTGTTEDNSNTLNSNVDPQASTGTAEDNTLNSNVDPQAKTPLQDDEDHDAMSDDDGFDQMDDDSDGYDDGDADYVPDEYAEGPCTPGLWEQPNLPNIQETPTCDEESMKEKLENVPHQQEKSTLVVMGMEHIPMVTEYVPHQQEKSTPVVMGMEHTPMVTEYVPRQQEKSTPVVMGMENVPMVTEYVPRQQEKSTLGSVVTMSEGHEGMKETYYENAIDKGRGVQSVVNDNRENWVKVQGNLENAYHPTSQLVSNPETLNKKNPEPIQLTNIPSFHSHSLQTSTINISRDSTFLQGQGSHATNTFDLNLQEINFTQSHDEDHVAYNLPNQLNNTNSYTSHFTGPERLLASQETSSNVTQHVHDTSNLYTPQFSTTERLLPVQERFSDVPQAYNTTIYTSQERLLPVQETFPDLPQQNNTNSYTSHSLLGVQERFQGNNNANIYTTSQFSGTGTLLGVQERFQDVNQGSNNNANSYTTSSHYPGTERLLAVQERVPDVVLPQSTPVQDNILRFDGGYYESDTRTGKKRGFDESSMVTKSFNLVEASGLLPTKTTPQSVQNNDVLSSILVGRPSDMKVKPTPPTKRQRQSLPKNLPKLPKTSVPKRKVPMDESTVLHGDVIRQQLTDTSDIRRPRKKVSCTWIELSMIHKQLYQDMIFHEALLTGVSIKLASLHNRSYDLRKIRVIRKETSSPALNPISQNDENDTNAPQENLHDTDKDVNESEQFDNNTPNPNSYETQEHINTINEEIIEPVTSEIEPDGASQVAVDEKTDLPSVGADMDSSIDINSKYVDTKNDEIKVDIASQDKISEAKDEVTIVGPEIVTVDQEIEEIGKNEEELETLKPEIEGNEKNIEEESCSKDVLLNDKENSDHQDALPETTNIEDNYQNNTADDGDDLEYGAIGNNTDFLNFDDEEDNDGEEADEDLSDGEEKRLDDNSGWSSRTKAVSKYLQAMFDKEAENGRMALRMNSLLIGKTRKEASRMFFETLVLKTKDYIHVEQSEAFENIDILPRAKLLKSDF</sequence>
<keyword evidence="2" id="KW-1185">Reference proteome</keyword>
<evidence type="ECO:0000313" key="2">
    <source>
        <dbReference type="Proteomes" id="UP001055811"/>
    </source>
</evidence>